<evidence type="ECO:0000256" key="4">
    <source>
        <dbReference type="ARBA" id="ARBA00022475"/>
    </source>
</evidence>
<reference evidence="9 10" key="1">
    <citation type="submission" date="2015-06" db="EMBL/GenBank/DDBJ databases">
        <title>Talaromyces atroroseus IBT 11181 draft genome.</title>
        <authorList>
            <person name="Rasmussen K.B."/>
            <person name="Rasmussen S."/>
            <person name="Petersen B."/>
            <person name="Sicheritz-Ponten T."/>
            <person name="Mortensen U.H."/>
            <person name="Thrane U."/>
        </authorList>
    </citation>
    <scope>NUCLEOTIDE SEQUENCE [LARGE SCALE GENOMIC DNA]</scope>
    <source>
        <strain evidence="9 10">IBT 11181</strain>
    </source>
</reference>
<dbReference type="PANTHER" id="PTHR31686">
    <property type="match status" value="1"/>
</dbReference>
<proteinExistence type="inferred from homology"/>
<dbReference type="GeneID" id="31004001"/>
<dbReference type="InterPro" id="IPR038665">
    <property type="entry name" value="Voltage-dep_anion_channel_sf"/>
</dbReference>
<dbReference type="AlphaFoldDB" id="A0A1Q5Q9G0"/>
<feature type="transmembrane region" description="Helical" evidence="8">
    <location>
        <begin position="178"/>
        <end position="200"/>
    </location>
</feature>
<protein>
    <recommendedName>
        <fullName evidence="11">Sulfite efflux pump SSU1</fullName>
    </recommendedName>
</protein>
<evidence type="ECO:0000256" key="2">
    <source>
        <dbReference type="ARBA" id="ARBA00008566"/>
    </source>
</evidence>
<organism evidence="9 10">
    <name type="scientific">Talaromyces atroroseus</name>
    <dbReference type="NCBI Taxonomy" id="1441469"/>
    <lineage>
        <taxon>Eukaryota</taxon>
        <taxon>Fungi</taxon>
        <taxon>Dikarya</taxon>
        <taxon>Ascomycota</taxon>
        <taxon>Pezizomycotina</taxon>
        <taxon>Eurotiomycetes</taxon>
        <taxon>Eurotiomycetidae</taxon>
        <taxon>Eurotiales</taxon>
        <taxon>Trichocomaceae</taxon>
        <taxon>Talaromyces</taxon>
        <taxon>Talaromyces sect. Trachyspermi</taxon>
    </lineage>
</organism>
<dbReference type="RefSeq" id="XP_020120866.1">
    <property type="nucleotide sequence ID" value="XM_020266548.1"/>
</dbReference>
<evidence type="ECO:0000256" key="1">
    <source>
        <dbReference type="ARBA" id="ARBA00004651"/>
    </source>
</evidence>
<dbReference type="Proteomes" id="UP000214365">
    <property type="component" value="Unassembled WGS sequence"/>
</dbReference>
<evidence type="ECO:0000313" key="9">
    <source>
        <dbReference type="EMBL" id="OKL60745.1"/>
    </source>
</evidence>
<keyword evidence="7 8" id="KW-0472">Membrane</keyword>
<accession>A0A1Q5Q9G0</accession>
<keyword evidence="4" id="KW-1003">Cell membrane</keyword>
<feature type="transmembrane region" description="Helical" evidence="8">
    <location>
        <begin position="124"/>
        <end position="146"/>
    </location>
</feature>
<dbReference type="InterPro" id="IPR004695">
    <property type="entry name" value="SLAC1/Mae1/Ssu1/TehA"/>
</dbReference>
<sequence>MTRKSEINLASMGSAWLLPIVACVVAAASGAIVADALPNPQYALGTIIASFVLWGVGMPLAMMVIVIYLARLMLFKLPPNNIIVSTFLPLGPLGQGGFGIQKLGSMAKTTFSKTNTLPEGAGDTFHIMGLAMGLLLWAFGLLWLFFAIGSVLRSRRFPFNLGWWAFIFPLGRDMPSRFFDVIGTVFSVAAVLLWILVMVYTSMGVYDRHLFVAPCLADLREKQQQRCPEQRGSV</sequence>
<dbReference type="Pfam" id="PF03595">
    <property type="entry name" value="SLAC1"/>
    <property type="match status" value="1"/>
</dbReference>
<dbReference type="EMBL" id="LFMY01000005">
    <property type="protein sequence ID" value="OKL60745.1"/>
    <property type="molecule type" value="Genomic_DNA"/>
</dbReference>
<feature type="transmembrane region" description="Helical" evidence="8">
    <location>
        <begin position="44"/>
        <end position="70"/>
    </location>
</feature>
<keyword evidence="3" id="KW-0813">Transport</keyword>
<evidence type="ECO:0000256" key="5">
    <source>
        <dbReference type="ARBA" id="ARBA00022692"/>
    </source>
</evidence>
<comment type="similarity">
    <text evidence="2">Belongs to the tellurite-resistance/dicarboxylate transporter (TDT) family.</text>
</comment>
<dbReference type="PANTHER" id="PTHR31686:SF1">
    <property type="entry name" value="SULFITE EFFLUX PUMP SSU1"/>
    <property type="match status" value="1"/>
</dbReference>
<gene>
    <name evidence="9" type="ORF">UA08_04246</name>
</gene>
<name>A0A1Q5Q9G0_TALAT</name>
<evidence type="ECO:0000313" key="10">
    <source>
        <dbReference type="Proteomes" id="UP000214365"/>
    </source>
</evidence>
<comment type="caution">
    <text evidence="9">The sequence shown here is derived from an EMBL/GenBank/DDBJ whole genome shotgun (WGS) entry which is preliminary data.</text>
</comment>
<dbReference type="InterPro" id="IPR051629">
    <property type="entry name" value="Sulfite_efflux_TDT"/>
</dbReference>
<evidence type="ECO:0000256" key="6">
    <source>
        <dbReference type="ARBA" id="ARBA00022989"/>
    </source>
</evidence>
<evidence type="ECO:0000256" key="3">
    <source>
        <dbReference type="ARBA" id="ARBA00022448"/>
    </source>
</evidence>
<keyword evidence="5 8" id="KW-0812">Transmembrane</keyword>
<keyword evidence="10" id="KW-1185">Reference proteome</keyword>
<dbReference type="GO" id="GO:0005886">
    <property type="term" value="C:plasma membrane"/>
    <property type="evidence" value="ECO:0007669"/>
    <property type="project" value="UniProtKB-SubCell"/>
</dbReference>
<evidence type="ECO:0000256" key="8">
    <source>
        <dbReference type="SAM" id="Phobius"/>
    </source>
</evidence>
<comment type="subcellular location">
    <subcellularLocation>
        <location evidence="1">Cell membrane</location>
        <topology evidence="1">Multi-pass membrane protein</topology>
    </subcellularLocation>
</comment>
<dbReference type="Gene3D" id="1.50.10.150">
    <property type="entry name" value="Voltage-dependent anion channel"/>
    <property type="match status" value="1"/>
</dbReference>
<dbReference type="OrthoDB" id="1099at2759"/>
<evidence type="ECO:0000256" key="7">
    <source>
        <dbReference type="ARBA" id="ARBA00023136"/>
    </source>
</evidence>
<feature type="transmembrane region" description="Helical" evidence="8">
    <location>
        <begin position="82"/>
        <end position="104"/>
    </location>
</feature>
<dbReference type="GO" id="GO:0000319">
    <property type="term" value="F:sulfite transmembrane transporter activity"/>
    <property type="evidence" value="ECO:0007669"/>
    <property type="project" value="TreeGrafter"/>
</dbReference>
<evidence type="ECO:0008006" key="11">
    <source>
        <dbReference type="Google" id="ProtNLM"/>
    </source>
</evidence>
<keyword evidence="6 8" id="KW-1133">Transmembrane helix</keyword>